<dbReference type="EMBL" id="UNOZ01000002">
    <property type="protein sequence ID" value="SYX87816.1"/>
    <property type="molecule type" value="Genomic_DNA"/>
</dbReference>
<accession>A0A383RMN4</accession>
<gene>
    <name evidence="3" type="ORF">CCOS865_00037</name>
</gene>
<sequence length="313" mass="33241">METRAHHVFIGLVTVVVVAGALLFGLWLTKSSIDDTFKDYEVVFNEAVSGLSRGSAVQYNGIKVGDVTTLRLDPEDPRRVLARIRLSADTPVKQDTQAKLTLAGVTGNAFIQLSGGTPQSPELKGKDGKLAVIVASPSPISRLLNDSSDLVTNINLLLHNANQMFSEDNIGHLSNTLANLEQTTGAFASQKGGIADAIGQLAEVGKQANATLAETQALMRNANGLLGTQGKQAFGSAEQAMNALAESTATINSLLKDNREALDDGAQGLNQLAPAIRELRETLNALKGISRRLEADPSGYLLGRDNNIKEFQP</sequence>
<keyword evidence="4" id="KW-1185">Reference proteome</keyword>
<feature type="domain" description="Mce/MlaD" evidence="2">
    <location>
        <begin position="39"/>
        <end position="116"/>
    </location>
</feature>
<name>A0A383RMN4_9PSED</name>
<reference evidence="4" key="1">
    <citation type="submission" date="2018-08" db="EMBL/GenBank/DDBJ databases">
        <authorList>
            <person name="Blom J."/>
        </authorList>
    </citation>
    <scope>NUCLEOTIDE SEQUENCE [LARGE SCALE GENOMIC DNA]</scope>
    <source>
        <strain evidence="4">CCOS 865</strain>
    </source>
</reference>
<keyword evidence="1" id="KW-1133">Transmembrane helix</keyword>
<dbReference type="PANTHER" id="PTHR36698">
    <property type="entry name" value="BLL5892 PROTEIN"/>
    <property type="match status" value="1"/>
</dbReference>
<evidence type="ECO:0000313" key="4">
    <source>
        <dbReference type="Proteomes" id="UP000263595"/>
    </source>
</evidence>
<evidence type="ECO:0000313" key="3">
    <source>
        <dbReference type="EMBL" id="SYX87816.1"/>
    </source>
</evidence>
<dbReference type="OrthoDB" id="9806984at2"/>
<keyword evidence="1" id="KW-0472">Membrane</keyword>
<proteinExistence type="predicted"/>
<dbReference type="Pfam" id="PF02470">
    <property type="entry name" value="MlaD"/>
    <property type="match status" value="1"/>
</dbReference>
<feature type="transmembrane region" description="Helical" evidence="1">
    <location>
        <begin position="7"/>
        <end position="28"/>
    </location>
</feature>
<dbReference type="PANTHER" id="PTHR36698:SF2">
    <property type="entry name" value="MCE_MLAD DOMAIN-CONTAINING PROTEIN"/>
    <property type="match status" value="1"/>
</dbReference>
<evidence type="ECO:0000259" key="2">
    <source>
        <dbReference type="Pfam" id="PF02470"/>
    </source>
</evidence>
<keyword evidence="1" id="KW-0812">Transmembrane</keyword>
<dbReference type="Proteomes" id="UP000263595">
    <property type="component" value="Unassembled WGS sequence"/>
</dbReference>
<dbReference type="AlphaFoldDB" id="A0A383RMN4"/>
<evidence type="ECO:0000256" key="1">
    <source>
        <dbReference type="SAM" id="Phobius"/>
    </source>
</evidence>
<organism evidence="3 4">
    <name type="scientific">Pseudomonas reidholzensis</name>
    <dbReference type="NCBI Taxonomy" id="1785162"/>
    <lineage>
        <taxon>Bacteria</taxon>
        <taxon>Pseudomonadati</taxon>
        <taxon>Pseudomonadota</taxon>
        <taxon>Gammaproteobacteria</taxon>
        <taxon>Pseudomonadales</taxon>
        <taxon>Pseudomonadaceae</taxon>
        <taxon>Pseudomonas</taxon>
    </lineage>
</organism>
<protein>
    <submittedName>
        <fullName evidence="3">ABC transporter permease</fullName>
    </submittedName>
</protein>
<dbReference type="InterPro" id="IPR003399">
    <property type="entry name" value="Mce/MlaD"/>
</dbReference>
<dbReference type="RefSeq" id="WP_119136985.1">
    <property type="nucleotide sequence ID" value="NZ_CBCSFL010000003.1"/>
</dbReference>